<dbReference type="Proteomes" id="UP000530928">
    <property type="component" value="Unassembled WGS sequence"/>
</dbReference>
<keyword evidence="2" id="KW-1185">Reference proteome</keyword>
<proteinExistence type="predicted"/>
<dbReference type="EMBL" id="JACDUR010000012">
    <property type="protein sequence ID" value="MBA2897534.1"/>
    <property type="molecule type" value="Genomic_DNA"/>
</dbReference>
<dbReference type="CDD" id="cd07812">
    <property type="entry name" value="SRPBCC"/>
    <property type="match status" value="1"/>
</dbReference>
<evidence type="ECO:0000313" key="1">
    <source>
        <dbReference type="EMBL" id="MBA2897534.1"/>
    </source>
</evidence>
<protein>
    <submittedName>
        <fullName evidence="1">Uncharacterized protein YndB with AHSA1/START domain</fullName>
    </submittedName>
</protein>
<dbReference type="InterPro" id="IPR019587">
    <property type="entry name" value="Polyketide_cyclase/dehydratase"/>
</dbReference>
<dbReference type="RefSeq" id="WP_181616239.1">
    <property type="nucleotide sequence ID" value="NZ_BAABAM010000014.1"/>
</dbReference>
<name>A0A7W0HVS7_9ACTN</name>
<comment type="caution">
    <text evidence="1">The sequence shown here is derived from an EMBL/GenBank/DDBJ whole genome shotgun (WGS) entry which is preliminary data.</text>
</comment>
<dbReference type="SUPFAM" id="SSF55961">
    <property type="entry name" value="Bet v1-like"/>
    <property type="match status" value="1"/>
</dbReference>
<dbReference type="InterPro" id="IPR023393">
    <property type="entry name" value="START-like_dom_sf"/>
</dbReference>
<gene>
    <name evidence="1" type="ORF">HNR30_008936</name>
</gene>
<organism evidence="1 2">
    <name type="scientific">Nonomuraea soli</name>
    <dbReference type="NCBI Taxonomy" id="1032476"/>
    <lineage>
        <taxon>Bacteria</taxon>
        <taxon>Bacillati</taxon>
        <taxon>Actinomycetota</taxon>
        <taxon>Actinomycetes</taxon>
        <taxon>Streptosporangiales</taxon>
        <taxon>Streptosporangiaceae</taxon>
        <taxon>Nonomuraea</taxon>
    </lineage>
</organism>
<reference evidence="1 2" key="1">
    <citation type="submission" date="2020-07" db="EMBL/GenBank/DDBJ databases">
        <title>Genomic Encyclopedia of Type Strains, Phase IV (KMG-IV): sequencing the most valuable type-strain genomes for metagenomic binning, comparative biology and taxonomic classification.</title>
        <authorList>
            <person name="Goeker M."/>
        </authorList>
    </citation>
    <scope>NUCLEOTIDE SEQUENCE [LARGE SCALE GENOMIC DNA]</scope>
    <source>
        <strain evidence="1 2">DSM 45533</strain>
    </source>
</reference>
<sequence>MSEPSASASIEISAPPERIYELITDLARVGEWNAECVGGKWLGEVKWAEPGARFVGSNRNGARRWRTHNTVTAAEPGRVFSYHTRAAGVLDVAIWRWELTPSGDGCRVEHMTWDTRGAFMRVVGGLVTNVPDRATHNGVNIRKTLAALKQHAERA</sequence>
<dbReference type="Pfam" id="PF10604">
    <property type="entry name" value="Polyketide_cyc2"/>
    <property type="match status" value="1"/>
</dbReference>
<dbReference type="AlphaFoldDB" id="A0A7W0HVS7"/>
<evidence type="ECO:0000313" key="2">
    <source>
        <dbReference type="Proteomes" id="UP000530928"/>
    </source>
</evidence>
<accession>A0A7W0HVS7</accession>
<dbReference type="Gene3D" id="3.30.530.20">
    <property type="match status" value="1"/>
</dbReference>